<evidence type="ECO:0000256" key="5">
    <source>
        <dbReference type="ARBA" id="ARBA00023235"/>
    </source>
</evidence>
<feature type="domain" description="UDP-galactopyranose mutase C-terminal" evidence="6">
    <location>
        <begin position="149"/>
        <end position="348"/>
    </location>
</feature>
<dbReference type="Gene3D" id="3.40.50.720">
    <property type="entry name" value="NAD(P)-binding Rossmann-like Domain"/>
    <property type="match status" value="3"/>
</dbReference>
<dbReference type="Pfam" id="PF03275">
    <property type="entry name" value="GLF"/>
    <property type="match status" value="1"/>
</dbReference>
<gene>
    <name evidence="7" type="ORF">EV684_109210</name>
</gene>
<dbReference type="PANTHER" id="PTHR21197">
    <property type="entry name" value="UDP-GALACTOPYRANOSE MUTASE"/>
    <property type="match status" value="1"/>
</dbReference>
<protein>
    <submittedName>
        <fullName evidence="7">UDP-galactopyranose mutase</fullName>
    </submittedName>
</protein>
<reference evidence="7 8" key="1">
    <citation type="submission" date="2019-03" db="EMBL/GenBank/DDBJ databases">
        <title>Genomic Encyclopedia of Type Strains, Phase IV (KMG-IV): sequencing the most valuable type-strain genomes for metagenomic binning, comparative biology and taxonomic classification.</title>
        <authorList>
            <person name="Goeker M."/>
        </authorList>
    </citation>
    <scope>NUCLEOTIDE SEQUENCE [LARGE SCALE GENOMIC DNA]</scope>
    <source>
        <strain evidence="7 8">DSM 1709</strain>
    </source>
</reference>
<dbReference type="GO" id="GO:0050660">
    <property type="term" value="F:flavin adenine dinucleotide binding"/>
    <property type="evidence" value="ECO:0007669"/>
    <property type="project" value="TreeGrafter"/>
</dbReference>
<dbReference type="GO" id="GO:0005829">
    <property type="term" value="C:cytosol"/>
    <property type="evidence" value="ECO:0007669"/>
    <property type="project" value="TreeGrafter"/>
</dbReference>
<proteinExistence type="inferred from homology"/>
<dbReference type="InterPro" id="IPR015899">
    <property type="entry name" value="UDP-GalPyranose_mutase_C"/>
</dbReference>
<comment type="caution">
    <text evidence="7">The sequence shown here is derived from an EMBL/GenBank/DDBJ whole genome shotgun (WGS) entry which is preliminary data.</text>
</comment>
<evidence type="ECO:0000256" key="4">
    <source>
        <dbReference type="ARBA" id="ARBA00022827"/>
    </source>
</evidence>
<dbReference type="OrthoDB" id="5792777at2"/>
<comment type="cofactor">
    <cofactor evidence="1">
        <name>FAD</name>
        <dbReference type="ChEBI" id="CHEBI:57692"/>
    </cofactor>
</comment>
<dbReference type="GeneID" id="99685904"/>
<evidence type="ECO:0000256" key="2">
    <source>
        <dbReference type="ARBA" id="ARBA00009321"/>
    </source>
</evidence>
<dbReference type="PANTHER" id="PTHR21197:SF0">
    <property type="entry name" value="UDP-GALACTOPYRANOSE MUTASE"/>
    <property type="match status" value="1"/>
</dbReference>
<name>A0A4R2M674_RUBGE</name>
<keyword evidence="3" id="KW-0285">Flavoprotein</keyword>
<dbReference type="GO" id="GO:0008767">
    <property type="term" value="F:UDP-galactopyranose mutase activity"/>
    <property type="evidence" value="ECO:0007669"/>
    <property type="project" value="InterPro"/>
</dbReference>
<evidence type="ECO:0000256" key="3">
    <source>
        <dbReference type="ARBA" id="ARBA00022630"/>
    </source>
</evidence>
<evidence type="ECO:0000259" key="6">
    <source>
        <dbReference type="Pfam" id="PF03275"/>
    </source>
</evidence>
<evidence type="ECO:0000256" key="1">
    <source>
        <dbReference type="ARBA" id="ARBA00001974"/>
    </source>
</evidence>
<dbReference type="Pfam" id="PF13450">
    <property type="entry name" value="NAD_binding_8"/>
    <property type="match status" value="1"/>
</dbReference>
<accession>A0A4R2M674</accession>
<dbReference type="SUPFAM" id="SSF51971">
    <property type="entry name" value="Nucleotide-binding domain"/>
    <property type="match status" value="1"/>
</dbReference>
<evidence type="ECO:0000313" key="8">
    <source>
        <dbReference type="Proteomes" id="UP000295106"/>
    </source>
</evidence>
<organism evidence="7 8">
    <name type="scientific">Rubrivivax gelatinosus</name>
    <name type="common">Rhodocyclus gelatinosus</name>
    <name type="synonym">Rhodopseudomonas gelatinosa</name>
    <dbReference type="NCBI Taxonomy" id="28068"/>
    <lineage>
        <taxon>Bacteria</taxon>
        <taxon>Pseudomonadati</taxon>
        <taxon>Pseudomonadota</taxon>
        <taxon>Betaproteobacteria</taxon>
        <taxon>Burkholderiales</taxon>
        <taxon>Sphaerotilaceae</taxon>
        <taxon>Rubrivivax</taxon>
    </lineage>
</organism>
<sequence>MDTLIVGAGFAGAVSARELAEAGERVLVIDKRPHVGGNAYDRPDAAGVLVHAYGPHIFHTNSQAVFDWLSRFTAWRPYEHRVLAVPDAASGRAYPLPINRTTINTLYGLDLDEAGVAAFLERVREPREPIRSSEDVVLNSVGRDLCERFFRGYTRKQWGLDLSELAAGVAARIPTRTHDDDRYFSDRFQAMPAEGYTRMFERMLDHPNIELRTGVEYALVAGTDRRRTVFTGPIDEYYGRRFGALPYRSLRFEHEHLADTPQLQPVGTVNYPNDHAWTRITEFKHLTGQQHPGSSVVREIPQGMDAPGAEPYYPIPNPANEALYRRYEALAAAETEVFFLGRLAQYRYYNMDQVVGAALALARRLAEGGSARSTAA</sequence>
<dbReference type="EMBL" id="SLXD01000009">
    <property type="protein sequence ID" value="TCP01571.1"/>
    <property type="molecule type" value="Genomic_DNA"/>
</dbReference>
<comment type="similarity">
    <text evidence="2">Belongs to the UDP-galactopyranose/dTDP-fucopyranose mutase family.</text>
</comment>
<dbReference type="AlphaFoldDB" id="A0A4R2M674"/>
<keyword evidence="4" id="KW-0274">FAD</keyword>
<evidence type="ECO:0000313" key="7">
    <source>
        <dbReference type="EMBL" id="TCP01571.1"/>
    </source>
</evidence>
<dbReference type="SUPFAM" id="SSF54373">
    <property type="entry name" value="FAD-linked reductases, C-terminal domain"/>
    <property type="match status" value="1"/>
</dbReference>
<dbReference type="InterPro" id="IPR004379">
    <property type="entry name" value="UDP-GALP_mutase"/>
</dbReference>
<dbReference type="NCBIfam" id="TIGR00031">
    <property type="entry name" value="UDP-GALP_mutase"/>
    <property type="match status" value="1"/>
</dbReference>
<dbReference type="RefSeq" id="WP_132648158.1">
    <property type="nucleotide sequence ID" value="NZ_CP181386.1"/>
</dbReference>
<keyword evidence="5" id="KW-0413">Isomerase</keyword>
<dbReference type="Proteomes" id="UP000295106">
    <property type="component" value="Unassembled WGS sequence"/>
</dbReference>